<evidence type="ECO:0000259" key="1">
    <source>
        <dbReference type="Pfam" id="PF23774"/>
    </source>
</evidence>
<dbReference type="PANTHER" id="PTHR46362:SF1">
    <property type="entry name" value="GEM-ASSOCIATED PROTEIN 5"/>
    <property type="match status" value="1"/>
</dbReference>
<feature type="non-terminal residue" evidence="2">
    <location>
        <position position="120"/>
    </location>
</feature>
<accession>A0ABQ9W4L0</accession>
<feature type="domain" description="Gem-associated protein 5 TPR" evidence="1">
    <location>
        <begin position="15"/>
        <end position="120"/>
    </location>
</feature>
<comment type="caution">
    <text evidence="2">The sequence shown here is derived from an EMBL/GenBank/DDBJ whole genome shotgun (WGS) entry which is preliminary data.</text>
</comment>
<dbReference type="Pfam" id="PF23774">
    <property type="entry name" value="TPR_GEMI5"/>
    <property type="match status" value="1"/>
</dbReference>
<dbReference type="Proteomes" id="UP001266305">
    <property type="component" value="Unassembled WGS sequence"/>
</dbReference>
<organism evidence="2 3">
    <name type="scientific">Saguinus oedipus</name>
    <name type="common">Cotton-top tamarin</name>
    <name type="synonym">Oedipomidas oedipus</name>
    <dbReference type="NCBI Taxonomy" id="9490"/>
    <lineage>
        <taxon>Eukaryota</taxon>
        <taxon>Metazoa</taxon>
        <taxon>Chordata</taxon>
        <taxon>Craniata</taxon>
        <taxon>Vertebrata</taxon>
        <taxon>Euteleostomi</taxon>
        <taxon>Mammalia</taxon>
        <taxon>Eutheria</taxon>
        <taxon>Euarchontoglires</taxon>
        <taxon>Primates</taxon>
        <taxon>Haplorrhini</taxon>
        <taxon>Platyrrhini</taxon>
        <taxon>Cebidae</taxon>
        <taxon>Callitrichinae</taxon>
        <taxon>Saguinus</taxon>
    </lineage>
</organism>
<proteinExistence type="predicted"/>
<protein>
    <submittedName>
        <fullName evidence="2">Gem-associated protein 5</fullName>
    </submittedName>
</protein>
<gene>
    <name evidence="2" type="primary">GEMIN5_2</name>
    <name evidence="2" type="ORF">P7K49_003478</name>
</gene>
<feature type="non-terminal residue" evidence="2">
    <location>
        <position position="1"/>
    </location>
</feature>
<reference evidence="2 3" key="1">
    <citation type="submission" date="2023-05" db="EMBL/GenBank/DDBJ databases">
        <title>B98-5 Cell Line De Novo Hybrid Assembly: An Optical Mapping Approach.</title>
        <authorList>
            <person name="Kananen K."/>
            <person name="Auerbach J.A."/>
            <person name="Kautto E."/>
            <person name="Blachly J.S."/>
        </authorList>
    </citation>
    <scope>NUCLEOTIDE SEQUENCE [LARGE SCALE GENOMIC DNA]</scope>
    <source>
        <strain evidence="2">B95-8</strain>
        <tissue evidence="2">Cell line</tissue>
    </source>
</reference>
<name>A0ABQ9W4L0_SAGOE</name>
<evidence type="ECO:0000313" key="3">
    <source>
        <dbReference type="Proteomes" id="UP001266305"/>
    </source>
</evidence>
<dbReference type="InterPro" id="IPR052640">
    <property type="entry name" value="Gemin-5"/>
</dbReference>
<sequence length="120" mass="13533">LNEDVSADLEERFHLGLFTDRATLYRMIDIEGKGHLENGHPELFHQLMLWKGDLTGVLQTAAERGELTDNLVAMAPAAGYHVWLWAVEAFAKQLCFQDQYVKAASHLLSIHKVYEAVALL</sequence>
<dbReference type="PANTHER" id="PTHR46362">
    <property type="entry name" value="GEM-ASSOCIATED PROTEIN 5"/>
    <property type="match status" value="1"/>
</dbReference>
<evidence type="ECO:0000313" key="2">
    <source>
        <dbReference type="EMBL" id="KAK2116592.1"/>
    </source>
</evidence>
<dbReference type="InterPro" id="IPR056421">
    <property type="entry name" value="TPR_GEMI5"/>
</dbReference>
<dbReference type="EMBL" id="JASSZA010000002">
    <property type="protein sequence ID" value="KAK2116592.1"/>
    <property type="molecule type" value="Genomic_DNA"/>
</dbReference>
<keyword evidence="3" id="KW-1185">Reference proteome</keyword>